<dbReference type="RefSeq" id="WP_386375179.1">
    <property type="nucleotide sequence ID" value="NZ_JBHUMP010000012.1"/>
</dbReference>
<dbReference type="EMBL" id="JBHUMP010000012">
    <property type="protein sequence ID" value="MFD2740641.1"/>
    <property type="molecule type" value="Genomic_DNA"/>
</dbReference>
<gene>
    <name evidence="1" type="ORF">ACFSUD_13725</name>
</gene>
<keyword evidence="2" id="KW-1185">Reference proteome</keyword>
<evidence type="ECO:0000313" key="2">
    <source>
        <dbReference type="Proteomes" id="UP001597474"/>
    </source>
</evidence>
<accession>A0ABW5U419</accession>
<protein>
    <submittedName>
        <fullName evidence="1">Uncharacterized protein</fullName>
    </submittedName>
</protein>
<comment type="caution">
    <text evidence="1">The sequence shown here is derived from an EMBL/GenBank/DDBJ whole genome shotgun (WGS) entry which is preliminary data.</text>
</comment>
<evidence type="ECO:0000313" key="1">
    <source>
        <dbReference type="EMBL" id="MFD2740641.1"/>
    </source>
</evidence>
<organism evidence="1 2">
    <name type="scientific">Sulfitobacter aestuarii</name>
    <dbReference type="NCBI Taxonomy" id="2161676"/>
    <lineage>
        <taxon>Bacteria</taxon>
        <taxon>Pseudomonadati</taxon>
        <taxon>Pseudomonadota</taxon>
        <taxon>Alphaproteobacteria</taxon>
        <taxon>Rhodobacterales</taxon>
        <taxon>Roseobacteraceae</taxon>
        <taxon>Sulfitobacter</taxon>
    </lineage>
</organism>
<proteinExistence type="predicted"/>
<reference evidence="2" key="1">
    <citation type="journal article" date="2019" name="Int. J. Syst. Evol. Microbiol.">
        <title>The Global Catalogue of Microorganisms (GCM) 10K type strain sequencing project: providing services to taxonomists for standard genome sequencing and annotation.</title>
        <authorList>
            <consortium name="The Broad Institute Genomics Platform"/>
            <consortium name="The Broad Institute Genome Sequencing Center for Infectious Disease"/>
            <person name="Wu L."/>
            <person name="Ma J."/>
        </authorList>
    </citation>
    <scope>NUCLEOTIDE SEQUENCE [LARGE SCALE GENOMIC DNA]</scope>
    <source>
        <strain evidence="2">TISTR 2562</strain>
    </source>
</reference>
<sequence length="84" mass="9098">MDRATLDRALLQAHEQADSIALVQLYSLAADQQETAGHVDAACFYLTHAFVFALEAGLPEAAVLNRRLAAHGRVDLLPEDTRPG</sequence>
<dbReference type="Proteomes" id="UP001597474">
    <property type="component" value="Unassembled WGS sequence"/>
</dbReference>
<name>A0ABW5U419_9RHOB</name>